<reference evidence="2 3" key="1">
    <citation type="journal article" date="2019" name="Commun. Biol.">
        <title>The bagworm genome reveals a unique fibroin gene that provides high tensile strength.</title>
        <authorList>
            <person name="Kono N."/>
            <person name="Nakamura H."/>
            <person name="Ohtoshi R."/>
            <person name="Tomita M."/>
            <person name="Numata K."/>
            <person name="Arakawa K."/>
        </authorList>
    </citation>
    <scope>NUCLEOTIDE SEQUENCE [LARGE SCALE GENOMIC DNA]</scope>
</reference>
<gene>
    <name evidence="2" type="ORF">EVAR_76199_1</name>
</gene>
<evidence type="ECO:0000256" key="1">
    <source>
        <dbReference type="SAM" id="MobiDB-lite"/>
    </source>
</evidence>
<feature type="compositionally biased region" description="Polar residues" evidence="1">
    <location>
        <begin position="1"/>
        <end position="10"/>
    </location>
</feature>
<keyword evidence="3" id="KW-1185">Reference proteome</keyword>
<name>A0A4C1UY02_EUMVA</name>
<organism evidence="2 3">
    <name type="scientific">Eumeta variegata</name>
    <name type="common">Bagworm moth</name>
    <name type="synonym">Eumeta japonica</name>
    <dbReference type="NCBI Taxonomy" id="151549"/>
    <lineage>
        <taxon>Eukaryota</taxon>
        <taxon>Metazoa</taxon>
        <taxon>Ecdysozoa</taxon>
        <taxon>Arthropoda</taxon>
        <taxon>Hexapoda</taxon>
        <taxon>Insecta</taxon>
        <taxon>Pterygota</taxon>
        <taxon>Neoptera</taxon>
        <taxon>Endopterygota</taxon>
        <taxon>Lepidoptera</taxon>
        <taxon>Glossata</taxon>
        <taxon>Ditrysia</taxon>
        <taxon>Tineoidea</taxon>
        <taxon>Psychidae</taxon>
        <taxon>Oiketicinae</taxon>
        <taxon>Eumeta</taxon>
    </lineage>
</organism>
<dbReference type="Proteomes" id="UP000299102">
    <property type="component" value="Unassembled WGS sequence"/>
</dbReference>
<evidence type="ECO:0000313" key="2">
    <source>
        <dbReference type="EMBL" id="GBP30654.1"/>
    </source>
</evidence>
<sequence length="95" mass="10185">MRTGQTTGFSRQDCDSAHLTDGGAGNNRTGSNSPRDGRIKDRLDDVQLGLPEAPYFFSGTPLHDHHLTVTELGLDAETTSSGAVDAILLPIIIFF</sequence>
<comment type="caution">
    <text evidence="2">The sequence shown here is derived from an EMBL/GenBank/DDBJ whole genome shotgun (WGS) entry which is preliminary data.</text>
</comment>
<evidence type="ECO:0000313" key="3">
    <source>
        <dbReference type="Proteomes" id="UP000299102"/>
    </source>
</evidence>
<protein>
    <submittedName>
        <fullName evidence="2">Uncharacterized protein</fullName>
    </submittedName>
</protein>
<accession>A0A4C1UY02</accession>
<dbReference type="EMBL" id="BGZK01000235">
    <property type="protein sequence ID" value="GBP30654.1"/>
    <property type="molecule type" value="Genomic_DNA"/>
</dbReference>
<feature type="region of interest" description="Disordered" evidence="1">
    <location>
        <begin position="1"/>
        <end position="43"/>
    </location>
</feature>
<dbReference type="AlphaFoldDB" id="A0A4C1UY02"/>
<proteinExistence type="predicted"/>